<dbReference type="EMBL" id="REGN01002341">
    <property type="protein sequence ID" value="RNA28786.1"/>
    <property type="molecule type" value="Genomic_DNA"/>
</dbReference>
<dbReference type="AlphaFoldDB" id="A0A3M7RZ36"/>
<evidence type="ECO:0000256" key="1">
    <source>
        <dbReference type="SAM" id="MobiDB-lite"/>
    </source>
</evidence>
<reference evidence="2 3" key="1">
    <citation type="journal article" date="2018" name="Sci. Rep.">
        <title>Genomic signatures of local adaptation to the degree of environmental predictability in rotifers.</title>
        <authorList>
            <person name="Franch-Gras L."/>
            <person name="Hahn C."/>
            <person name="Garcia-Roger E.M."/>
            <person name="Carmona M.J."/>
            <person name="Serra M."/>
            <person name="Gomez A."/>
        </authorList>
    </citation>
    <scope>NUCLEOTIDE SEQUENCE [LARGE SCALE GENOMIC DNA]</scope>
    <source>
        <strain evidence="2">HYR1</strain>
    </source>
</reference>
<feature type="compositionally biased region" description="Basic and acidic residues" evidence="1">
    <location>
        <begin position="36"/>
        <end position="49"/>
    </location>
</feature>
<evidence type="ECO:0000313" key="2">
    <source>
        <dbReference type="EMBL" id="RNA28786.1"/>
    </source>
</evidence>
<gene>
    <name evidence="2" type="ORF">BpHYR1_007326</name>
</gene>
<evidence type="ECO:0000313" key="3">
    <source>
        <dbReference type="Proteomes" id="UP000276133"/>
    </source>
</evidence>
<organism evidence="2 3">
    <name type="scientific">Brachionus plicatilis</name>
    <name type="common">Marine rotifer</name>
    <name type="synonym">Brachionus muelleri</name>
    <dbReference type="NCBI Taxonomy" id="10195"/>
    <lineage>
        <taxon>Eukaryota</taxon>
        <taxon>Metazoa</taxon>
        <taxon>Spiralia</taxon>
        <taxon>Gnathifera</taxon>
        <taxon>Rotifera</taxon>
        <taxon>Eurotatoria</taxon>
        <taxon>Monogononta</taxon>
        <taxon>Pseudotrocha</taxon>
        <taxon>Ploima</taxon>
        <taxon>Brachionidae</taxon>
        <taxon>Brachionus</taxon>
    </lineage>
</organism>
<sequence length="142" mass="15715">MTSANFYSGYVIDKPSSKVMNPPGGQSKNIFGFSEEEPKNNMRRQEFSHPKATSQSVNEPVNQVQCKKRTGYNPITGESYDEPAQKPLEAKAEPKPVEAIVQKEPESKPAENKQQDNGYHPRAIHTSSKVSQPPGGASTKLW</sequence>
<dbReference type="Proteomes" id="UP000276133">
    <property type="component" value="Unassembled WGS sequence"/>
</dbReference>
<accession>A0A3M7RZ36</accession>
<feature type="compositionally biased region" description="Basic and acidic residues" evidence="1">
    <location>
        <begin position="88"/>
        <end position="114"/>
    </location>
</feature>
<protein>
    <submittedName>
        <fullName evidence="2">Hematological and neurological expressed 1-like</fullName>
    </submittedName>
</protein>
<comment type="caution">
    <text evidence="2">The sequence shown here is derived from an EMBL/GenBank/DDBJ whole genome shotgun (WGS) entry which is preliminary data.</text>
</comment>
<feature type="compositionally biased region" description="Polar residues" evidence="1">
    <location>
        <begin position="51"/>
        <end position="65"/>
    </location>
</feature>
<name>A0A3M7RZ36_BRAPC</name>
<proteinExistence type="predicted"/>
<dbReference type="OrthoDB" id="10071234at2759"/>
<keyword evidence="3" id="KW-1185">Reference proteome</keyword>
<feature type="region of interest" description="Disordered" evidence="1">
    <location>
        <begin position="1"/>
        <end position="142"/>
    </location>
</feature>